<dbReference type="Pfam" id="PF03478">
    <property type="entry name" value="Beta-prop_KIB1-4"/>
    <property type="match status" value="1"/>
</dbReference>
<dbReference type="Proteomes" id="UP001168877">
    <property type="component" value="Unassembled WGS sequence"/>
</dbReference>
<evidence type="ECO:0000313" key="3">
    <source>
        <dbReference type="EMBL" id="KAK0601681.1"/>
    </source>
</evidence>
<feature type="compositionally biased region" description="Low complexity" evidence="1">
    <location>
        <begin position="410"/>
        <end position="419"/>
    </location>
</feature>
<evidence type="ECO:0000313" key="4">
    <source>
        <dbReference type="Proteomes" id="UP001168877"/>
    </source>
</evidence>
<comment type="caution">
    <text evidence="3">The sequence shown here is derived from an EMBL/GenBank/DDBJ whole genome shotgun (WGS) entry which is preliminary data.</text>
</comment>
<evidence type="ECO:0000256" key="1">
    <source>
        <dbReference type="SAM" id="MobiDB-lite"/>
    </source>
</evidence>
<dbReference type="AlphaFoldDB" id="A0AA39SN69"/>
<feature type="compositionally biased region" description="Acidic residues" evidence="1">
    <location>
        <begin position="429"/>
        <end position="439"/>
    </location>
</feature>
<feature type="compositionally biased region" description="Polar residues" evidence="1">
    <location>
        <begin position="453"/>
        <end position="462"/>
    </location>
</feature>
<gene>
    <name evidence="3" type="ORF">LWI29_026410</name>
</gene>
<reference evidence="3" key="2">
    <citation type="submission" date="2023-06" db="EMBL/GenBank/DDBJ databases">
        <authorList>
            <person name="Swenson N.G."/>
            <person name="Wegrzyn J.L."/>
            <person name="Mcevoy S.L."/>
        </authorList>
    </citation>
    <scope>NUCLEOTIDE SEQUENCE</scope>
    <source>
        <strain evidence="3">NS2018</strain>
        <tissue evidence="3">Leaf</tissue>
    </source>
</reference>
<feature type="region of interest" description="Disordered" evidence="1">
    <location>
        <begin position="365"/>
        <end position="462"/>
    </location>
</feature>
<evidence type="ECO:0000259" key="2">
    <source>
        <dbReference type="Pfam" id="PF03478"/>
    </source>
</evidence>
<feature type="compositionally biased region" description="Low complexity" evidence="1">
    <location>
        <begin position="365"/>
        <end position="374"/>
    </location>
</feature>
<dbReference type="InterPro" id="IPR005174">
    <property type="entry name" value="KIB1-4_b-propeller"/>
</dbReference>
<proteinExistence type="predicted"/>
<feature type="compositionally biased region" description="Polar residues" evidence="1">
    <location>
        <begin position="375"/>
        <end position="385"/>
    </location>
</feature>
<protein>
    <recommendedName>
        <fullName evidence="2">KIB1-4 beta-propeller domain-containing protein</fullName>
    </recommendedName>
</protein>
<reference evidence="3" key="1">
    <citation type="journal article" date="2022" name="Plant J.">
        <title>Strategies of tolerance reflected in two North American maple genomes.</title>
        <authorList>
            <person name="McEvoy S.L."/>
            <person name="Sezen U.U."/>
            <person name="Trouern-Trend A."/>
            <person name="McMahon S.M."/>
            <person name="Schaberg P.G."/>
            <person name="Yang J."/>
            <person name="Wegrzyn J.L."/>
            <person name="Swenson N.G."/>
        </authorList>
    </citation>
    <scope>NUCLEOTIDE SEQUENCE</scope>
    <source>
        <strain evidence="3">NS2018</strain>
    </source>
</reference>
<accession>A0AA39SN69</accession>
<dbReference type="PANTHER" id="PTHR33110:SF134">
    <property type="entry name" value="OS09G0565350 PROTEIN"/>
    <property type="match status" value="1"/>
</dbReference>
<keyword evidence="4" id="KW-1185">Reference proteome</keyword>
<dbReference type="PANTHER" id="PTHR33110">
    <property type="entry name" value="F-BOX/KELCH-REPEAT PROTEIN-RELATED"/>
    <property type="match status" value="1"/>
</dbReference>
<dbReference type="EMBL" id="JAUESC010000003">
    <property type="protein sequence ID" value="KAK0601681.1"/>
    <property type="molecule type" value="Genomic_DNA"/>
</dbReference>
<organism evidence="3 4">
    <name type="scientific">Acer saccharum</name>
    <name type="common">Sugar maple</name>
    <dbReference type="NCBI Taxonomy" id="4024"/>
    <lineage>
        <taxon>Eukaryota</taxon>
        <taxon>Viridiplantae</taxon>
        <taxon>Streptophyta</taxon>
        <taxon>Embryophyta</taxon>
        <taxon>Tracheophyta</taxon>
        <taxon>Spermatophyta</taxon>
        <taxon>Magnoliopsida</taxon>
        <taxon>eudicotyledons</taxon>
        <taxon>Gunneridae</taxon>
        <taxon>Pentapetalae</taxon>
        <taxon>rosids</taxon>
        <taxon>malvids</taxon>
        <taxon>Sapindales</taxon>
        <taxon>Sapindaceae</taxon>
        <taxon>Hippocastanoideae</taxon>
        <taxon>Acereae</taxon>
        <taxon>Acer</taxon>
    </lineage>
</organism>
<sequence length="462" mass="52219">MDMQKHTHHRDWLRLPENVIATISDKLSLCDFLPFNNVCKLWRSFQKETLMIHPNPLGGFPWLGSIEDWLVIAKPLSYDSDELYIDIRISLLNPFSGAEVVLPEAYTNYNKLVFSGDPGKATCVYMAFSYVSPIFFVWIPEAKDWLESCLEEETDDVLIDLISFNGCFYFLTREYNIRVVDAAYAYSTVQSNGYADQINTQFYQVKMSPDIPIESSENVQIVRYLVEFRGEILLVIRFMRNLFKETYDFKVFQLDFSQMVWVKLDSLGDFGIFVGRNCTRCYSTKDLGVNKGNCIYFTNEVGTMGLIEWDHKLSCSDIDDWGIFRLSSGDGSGGSERFSHHASKDRRSPIWLTAPLSWYFDKSKVSSSNVDDPSASLSKSEQNSPKNEKSDAAEVDLAKTGAGTDQANTAQQESSPSSSKKQKAPQTEAAEDLVVDDDSGLTNAKRARRSETSEPSAKSPSD</sequence>
<name>A0AA39SN69_ACESA</name>
<feature type="domain" description="KIB1-4 beta-propeller" evidence="2">
    <location>
        <begin position="54"/>
        <end position="305"/>
    </location>
</feature>